<dbReference type="EMBL" id="CP014227">
    <property type="protein sequence ID" value="AMD85337.1"/>
    <property type="molecule type" value="Genomic_DNA"/>
</dbReference>
<accession>A0AAX2GUM9</accession>
<sequence>MMHNTPQITFTKDCGIATSTEAIFIPLIGEAMELWIYTESERFADFSPHQRTCFDAFVALPSQREMIAQAVKDLYEEQLRERRIEQHPTDSFCPEYTACIVPNLSDVTDSHIFIIAETNWSIAGSDCCLEIEFYFIDNRLHSLSEMTGDYTLFGAE</sequence>
<evidence type="ECO:0000313" key="1">
    <source>
        <dbReference type="EMBL" id="AMD85337.1"/>
    </source>
</evidence>
<dbReference type="Proteomes" id="UP000215539">
    <property type="component" value="Chromosome 1"/>
</dbReference>
<protein>
    <recommendedName>
        <fullName evidence="5">DUF2262 domain-containing protein</fullName>
    </recommendedName>
</protein>
<dbReference type="RefSeq" id="WP_066429765.1">
    <property type="nucleotide sequence ID" value="NZ_CP014227.1"/>
</dbReference>
<reference evidence="2 4" key="2">
    <citation type="submission" date="2017-06" db="EMBL/GenBank/DDBJ databases">
        <authorList>
            <consortium name="Pathogen Informatics"/>
        </authorList>
    </citation>
    <scope>NUCLEOTIDE SEQUENCE [LARGE SCALE GENOMIC DNA]</scope>
    <source>
        <strain evidence="2 4">NCTC12947</strain>
    </source>
</reference>
<dbReference type="EMBL" id="LT906449">
    <property type="protein sequence ID" value="SNV02820.1"/>
    <property type="molecule type" value="Genomic_DNA"/>
</dbReference>
<proteinExistence type="predicted"/>
<evidence type="ECO:0008006" key="5">
    <source>
        <dbReference type="Google" id="ProtNLM"/>
    </source>
</evidence>
<reference evidence="1 3" key="1">
    <citation type="submission" date="2016-02" db="EMBL/GenBank/DDBJ databases">
        <authorList>
            <person name="Holder M.E."/>
            <person name="Ajami N.J."/>
            <person name="Petrosino J.F."/>
        </authorList>
    </citation>
    <scope>NUCLEOTIDE SEQUENCE [LARGE SCALE GENOMIC DNA]</scope>
    <source>
        <strain evidence="1 3">CCUG 32990</strain>
    </source>
</reference>
<gene>
    <name evidence="1" type="ORF">AXF12_07330</name>
    <name evidence="2" type="ORF">SAMEA44541418_00234</name>
</gene>
<evidence type="ECO:0000313" key="2">
    <source>
        <dbReference type="EMBL" id="SNV02820.1"/>
    </source>
</evidence>
<dbReference type="KEGG" id="chg:AXF12_07330"/>
<dbReference type="Proteomes" id="UP000065822">
    <property type="component" value="Chromosome"/>
</dbReference>
<dbReference type="AlphaFoldDB" id="A0AAX2GUM9"/>
<name>A0AAX2GUM9_9FLAO</name>
<organism evidence="2 4">
    <name type="scientific">Capnocytophaga haemolytica</name>
    <dbReference type="NCBI Taxonomy" id="45243"/>
    <lineage>
        <taxon>Bacteria</taxon>
        <taxon>Pseudomonadati</taxon>
        <taxon>Bacteroidota</taxon>
        <taxon>Flavobacteriia</taxon>
        <taxon>Flavobacteriales</taxon>
        <taxon>Flavobacteriaceae</taxon>
        <taxon>Capnocytophaga</taxon>
    </lineage>
</organism>
<keyword evidence="3" id="KW-1185">Reference proteome</keyword>
<evidence type="ECO:0000313" key="3">
    <source>
        <dbReference type="Proteomes" id="UP000065822"/>
    </source>
</evidence>
<evidence type="ECO:0000313" key="4">
    <source>
        <dbReference type="Proteomes" id="UP000215539"/>
    </source>
</evidence>